<dbReference type="GO" id="GO:0006552">
    <property type="term" value="P:L-leucine catabolic process"/>
    <property type="evidence" value="ECO:0007669"/>
    <property type="project" value="TreeGrafter"/>
</dbReference>
<comment type="catalytic activity">
    <reaction evidence="6">
        <text>(3S)-3-hydroxy-3-methylglutaryl-CoA = acetoacetate + acetyl-CoA</text>
        <dbReference type="Rhea" id="RHEA:24404"/>
        <dbReference type="ChEBI" id="CHEBI:13705"/>
        <dbReference type="ChEBI" id="CHEBI:43074"/>
        <dbReference type="ChEBI" id="CHEBI:57288"/>
        <dbReference type="EC" id="4.1.3.4"/>
    </reaction>
</comment>
<keyword evidence="9" id="KW-1185">Reference proteome</keyword>
<dbReference type="CDD" id="cd07938">
    <property type="entry name" value="DRE_TIM_HMGL"/>
    <property type="match status" value="1"/>
</dbReference>
<comment type="pathway">
    <text evidence="1">Metabolic intermediate metabolism; (S)-3-hydroxy-3-methylglutaryl-CoA degradation; acetoacetate from (S)-3-hydroxy-3-methylglutaryl-CoA: step 1/1.</text>
</comment>
<keyword evidence="4" id="KW-0479">Metal-binding</keyword>
<keyword evidence="5" id="KW-0456">Lyase</keyword>
<dbReference type="GO" id="GO:0046872">
    <property type="term" value="F:metal ion binding"/>
    <property type="evidence" value="ECO:0007669"/>
    <property type="project" value="UniProtKB-KW"/>
</dbReference>
<dbReference type="InterPro" id="IPR043594">
    <property type="entry name" value="HMGL"/>
</dbReference>
<proteinExistence type="inferred from homology"/>
<gene>
    <name evidence="8" type="ORF">ACAOBT_LOCUS11119</name>
</gene>
<evidence type="ECO:0000313" key="8">
    <source>
        <dbReference type="EMBL" id="CAH1974473.1"/>
    </source>
</evidence>
<dbReference type="OrthoDB" id="1905920at2759"/>
<dbReference type="PROSITE" id="PS50991">
    <property type="entry name" value="PYR_CT"/>
    <property type="match status" value="1"/>
</dbReference>
<comment type="caution">
    <text evidence="8">The sequence shown here is derived from an EMBL/GenBank/DDBJ whole genome shotgun (WGS) entry which is preliminary data.</text>
</comment>
<feature type="domain" description="Pyruvate carboxyltransferase" evidence="7">
    <location>
        <begin position="27"/>
        <end position="294"/>
    </location>
</feature>
<dbReference type="SUPFAM" id="SSF51569">
    <property type="entry name" value="Aldolase"/>
    <property type="match status" value="1"/>
</dbReference>
<dbReference type="PANTHER" id="PTHR42738:SF7">
    <property type="entry name" value="HYDROXYMETHYLGLUTARYL-COA LYASE"/>
    <property type="match status" value="1"/>
</dbReference>
<dbReference type="Gene3D" id="3.20.20.70">
    <property type="entry name" value="Aldolase class I"/>
    <property type="match status" value="1"/>
</dbReference>
<dbReference type="InterPro" id="IPR000891">
    <property type="entry name" value="PYR_CT"/>
</dbReference>
<dbReference type="NCBIfam" id="NF004283">
    <property type="entry name" value="PRK05692.1"/>
    <property type="match status" value="1"/>
</dbReference>
<reference evidence="8" key="1">
    <citation type="submission" date="2022-03" db="EMBL/GenBank/DDBJ databases">
        <authorList>
            <person name="Sayadi A."/>
        </authorList>
    </citation>
    <scope>NUCLEOTIDE SEQUENCE</scope>
</reference>
<protein>
    <recommendedName>
        <fullName evidence="3">hydroxymethylglutaryl-CoA lyase</fullName>
        <ecNumber evidence="3">4.1.3.4</ecNumber>
    </recommendedName>
</protein>
<evidence type="ECO:0000259" key="7">
    <source>
        <dbReference type="PROSITE" id="PS50991"/>
    </source>
</evidence>
<dbReference type="EC" id="4.1.3.4" evidence="3"/>
<sequence>MSSKLGRLLVVNVKRIFKRQYHKNEFVRVVEVGPRDGLQNEPVNVPTDVKVEFINKLSGTGVPSVEVTSFVSSKWVPQMGDNSEVYAGIKKQANVSYPVLIPNVQGLESALKCGVKEIAVFTSASEGFSRKNTNCSIQESLRRIEAVINEAKKHNLKVRGYVSCIVGCPYDGAVHPSSVTKVTETLLSLGCYEVSLGDTIGVGTKQLMKNLMKDILDVTAADKLAIHCHDTYGQALVNICTAMDFGIRVVDSAVAGLGGCPYAKGATGNVATEDLVYMLHGMGMDTGIDLRKLIEAGRYICRHIKKQPTSKVNNALYSEYGFD</sequence>
<dbReference type="FunFam" id="3.20.20.70:FF:000201">
    <property type="entry name" value="Hydroxymethylglutaryl-CoA lyase"/>
    <property type="match status" value="1"/>
</dbReference>
<organism evidence="8 9">
    <name type="scientific">Acanthoscelides obtectus</name>
    <name type="common">Bean weevil</name>
    <name type="synonym">Bruchus obtectus</name>
    <dbReference type="NCBI Taxonomy" id="200917"/>
    <lineage>
        <taxon>Eukaryota</taxon>
        <taxon>Metazoa</taxon>
        <taxon>Ecdysozoa</taxon>
        <taxon>Arthropoda</taxon>
        <taxon>Hexapoda</taxon>
        <taxon>Insecta</taxon>
        <taxon>Pterygota</taxon>
        <taxon>Neoptera</taxon>
        <taxon>Endopterygota</taxon>
        <taxon>Coleoptera</taxon>
        <taxon>Polyphaga</taxon>
        <taxon>Cucujiformia</taxon>
        <taxon>Chrysomeloidea</taxon>
        <taxon>Chrysomelidae</taxon>
        <taxon>Bruchinae</taxon>
        <taxon>Bruchini</taxon>
        <taxon>Acanthoscelides</taxon>
    </lineage>
</organism>
<evidence type="ECO:0000256" key="3">
    <source>
        <dbReference type="ARBA" id="ARBA00012910"/>
    </source>
</evidence>
<comment type="similarity">
    <text evidence="2">Belongs to the HMG-CoA lyase family.</text>
</comment>
<evidence type="ECO:0000256" key="5">
    <source>
        <dbReference type="ARBA" id="ARBA00023239"/>
    </source>
</evidence>
<dbReference type="InterPro" id="IPR013785">
    <property type="entry name" value="Aldolase_TIM"/>
</dbReference>
<dbReference type="Pfam" id="PF00682">
    <property type="entry name" value="HMGL-like"/>
    <property type="match status" value="1"/>
</dbReference>
<evidence type="ECO:0000256" key="1">
    <source>
        <dbReference type="ARBA" id="ARBA00005143"/>
    </source>
</evidence>
<accession>A0A9P0KHP8</accession>
<name>A0A9P0KHP8_ACAOB</name>
<evidence type="ECO:0000256" key="2">
    <source>
        <dbReference type="ARBA" id="ARBA00009405"/>
    </source>
</evidence>
<evidence type="ECO:0000256" key="6">
    <source>
        <dbReference type="ARBA" id="ARBA00049877"/>
    </source>
</evidence>
<evidence type="ECO:0000256" key="4">
    <source>
        <dbReference type="ARBA" id="ARBA00022723"/>
    </source>
</evidence>
<dbReference type="EMBL" id="CAKOFQ010006825">
    <property type="protein sequence ID" value="CAH1974473.1"/>
    <property type="molecule type" value="Genomic_DNA"/>
</dbReference>
<dbReference type="GO" id="GO:0046951">
    <property type="term" value="P:ketone body biosynthetic process"/>
    <property type="evidence" value="ECO:0007669"/>
    <property type="project" value="TreeGrafter"/>
</dbReference>
<evidence type="ECO:0000313" key="9">
    <source>
        <dbReference type="Proteomes" id="UP001152888"/>
    </source>
</evidence>
<dbReference type="AlphaFoldDB" id="A0A9P0KHP8"/>
<dbReference type="GO" id="GO:0004419">
    <property type="term" value="F:hydroxymethylglutaryl-CoA lyase activity"/>
    <property type="evidence" value="ECO:0007669"/>
    <property type="project" value="UniProtKB-EC"/>
</dbReference>
<dbReference type="Proteomes" id="UP001152888">
    <property type="component" value="Unassembled WGS sequence"/>
</dbReference>
<dbReference type="PANTHER" id="PTHR42738">
    <property type="entry name" value="HYDROXYMETHYLGLUTARYL-COA LYASE"/>
    <property type="match status" value="1"/>
</dbReference>